<dbReference type="RefSeq" id="XP_020306443.1">
    <property type="nucleotide sequence ID" value="XM_020449962.1"/>
</dbReference>
<dbReference type="AlphaFoldDB" id="A0A1S0UIS6"/>
<name>A0A1S0UIS6_LOALO</name>
<reference evidence="2" key="1">
    <citation type="submission" date="2012-04" db="EMBL/GenBank/DDBJ databases">
        <title>The Genome Sequence of Loa loa.</title>
        <authorList>
            <consortium name="The Broad Institute Genome Sequencing Platform"/>
            <consortium name="Broad Institute Genome Sequencing Center for Infectious Disease"/>
            <person name="Nutman T.B."/>
            <person name="Fink D.L."/>
            <person name="Russ C."/>
            <person name="Young S."/>
            <person name="Zeng Q."/>
            <person name="Gargeya S."/>
            <person name="Alvarado L."/>
            <person name="Berlin A."/>
            <person name="Chapman S.B."/>
            <person name="Chen Z."/>
            <person name="Freedman E."/>
            <person name="Gellesch M."/>
            <person name="Goldberg J."/>
            <person name="Griggs A."/>
            <person name="Gujja S."/>
            <person name="Heilman E.R."/>
            <person name="Heiman D."/>
            <person name="Howarth C."/>
            <person name="Mehta T."/>
            <person name="Neiman D."/>
            <person name="Pearson M."/>
            <person name="Roberts A."/>
            <person name="Saif S."/>
            <person name="Shea T."/>
            <person name="Shenoy N."/>
            <person name="Sisk P."/>
            <person name="Stolte C."/>
            <person name="Sykes S."/>
            <person name="White J."/>
            <person name="Yandava C."/>
            <person name="Haas B."/>
            <person name="Henn M.R."/>
            <person name="Nusbaum C."/>
            <person name="Birren B."/>
        </authorList>
    </citation>
    <scope>NUCLEOTIDE SEQUENCE [LARGE SCALE GENOMIC DNA]</scope>
</reference>
<protein>
    <submittedName>
        <fullName evidence="2">Uncharacterized protein</fullName>
    </submittedName>
</protein>
<proteinExistence type="predicted"/>
<organism evidence="2">
    <name type="scientific">Loa loa</name>
    <name type="common">Eye worm</name>
    <name type="synonym">Filaria loa</name>
    <dbReference type="NCBI Taxonomy" id="7209"/>
    <lineage>
        <taxon>Eukaryota</taxon>
        <taxon>Metazoa</taxon>
        <taxon>Ecdysozoa</taxon>
        <taxon>Nematoda</taxon>
        <taxon>Chromadorea</taxon>
        <taxon>Rhabditida</taxon>
        <taxon>Spirurina</taxon>
        <taxon>Spiruromorpha</taxon>
        <taxon>Filarioidea</taxon>
        <taxon>Onchocercidae</taxon>
        <taxon>Loa</taxon>
    </lineage>
</organism>
<dbReference type="InParanoid" id="A0A1S0UIS6"/>
<sequence length="152" mass="17725">MKGLIIHVRSTTTQRTRKNLQFLSRLKKISDKIWSNQPDSNQRPKDSIKKKTKRQKSNIEKQVIPLDGMISKINDLETEWKELRSANDDEWENNVALYEDCLREGDSLFDKGTKIYCERAPLFTKLNRVSRTIVEVKMKYEKTDHGPAATEG</sequence>
<dbReference type="EMBL" id="JH712124">
    <property type="protein sequence ID" value="EJD75590.1"/>
    <property type="molecule type" value="Genomic_DNA"/>
</dbReference>
<feature type="region of interest" description="Disordered" evidence="1">
    <location>
        <begin position="33"/>
        <end position="61"/>
    </location>
</feature>
<gene>
    <name evidence="2" type="ORF">LOAG_17303</name>
</gene>
<dbReference type="GeneID" id="31251624"/>
<evidence type="ECO:0000256" key="1">
    <source>
        <dbReference type="SAM" id="MobiDB-lite"/>
    </source>
</evidence>
<accession>A0A1S0UIS6</accession>
<dbReference type="KEGG" id="loa:LOAG_17303"/>
<evidence type="ECO:0000313" key="2">
    <source>
        <dbReference type="EMBL" id="EJD75590.1"/>
    </source>
</evidence>
<dbReference type="CTD" id="31251624"/>